<dbReference type="OMA" id="NSNICKS"/>
<evidence type="ECO:0000313" key="11">
    <source>
        <dbReference type="EnsemblMetazoa" id="HelroP77130"/>
    </source>
</evidence>
<reference evidence="12" key="1">
    <citation type="submission" date="2012-12" db="EMBL/GenBank/DDBJ databases">
        <authorList>
            <person name="Hellsten U."/>
            <person name="Grimwood J."/>
            <person name="Chapman J.A."/>
            <person name="Shapiro H."/>
            <person name="Aerts A."/>
            <person name="Otillar R.P."/>
            <person name="Terry A.Y."/>
            <person name="Boore J.L."/>
            <person name="Simakov O."/>
            <person name="Marletaz F."/>
            <person name="Cho S.-J."/>
            <person name="Edsinger-Gonzales E."/>
            <person name="Havlak P."/>
            <person name="Kuo D.-H."/>
            <person name="Larsson T."/>
            <person name="Lv J."/>
            <person name="Arendt D."/>
            <person name="Savage R."/>
            <person name="Osoegawa K."/>
            <person name="de Jong P."/>
            <person name="Lindberg D.R."/>
            <person name="Seaver E.C."/>
            <person name="Weisblat D.A."/>
            <person name="Putnam N.H."/>
            <person name="Grigoriev I.V."/>
            <person name="Rokhsar D.S."/>
        </authorList>
    </citation>
    <scope>NUCLEOTIDE SEQUENCE</scope>
</reference>
<comment type="cofactor">
    <cofactor evidence="7">
        <name>a divalent metal cation</name>
        <dbReference type="ChEBI" id="CHEBI:60240"/>
    </cofactor>
    <text evidence="7">Binds 2 divalent metal cations per subunit. Site 1 may preferentially bind zinc ions, while site 2 has a preference for magnesium and/or manganese ions.</text>
</comment>
<dbReference type="Pfam" id="PF18100">
    <property type="entry name" value="PDE4_UCR"/>
    <property type="match status" value="1"/>
</dbReference>
<sequence length="552" mass="63049">MLFSGLDETIVTPYAQLLSSLRSIRNNYFVVANLSPKKFYFQTLYFTLFNNPKEETKQRLALETLEEIEFCLDKVESMQTHPSAAQMAAHKFSQILNREMSQNPDLKNNGGGSITGYLKTFLGLTAAPQLTDDTSSNRNAKNKATNIFTRLISRENSSERAMNDEAVVNDVERLRLTRKLNMNIFLAQLIESTNDTWGVDLFEVDALSNHRPLTHVALHLFKQRNILKQFQIRELTFFKFISAIEAKYRNNPYHNNIHATDVLQASHHMLNFSVFKNVFTELEVFAALFAAAVHDVDHPGVTNQYLINTNSDLAILYNDESVLENHHVTLAFQTLSTEGCDVLSTLNRKQHQMFRKMVISVVLATDMSKHIQHIGHLKTMVEIRRLSSSASSIIDPENAEDKLQILQSLVHCSDLSNPLKPLNLYLQWTDRIMEEFFRQGDLEKSLNLEVSPLCDRENSNICKSQMGFIDYVVHPLWEIWSRLTQPDCQPIMDILESNRVWIASQVLTEDDKHDGDDDGDDDKDDDDGDDDVIRDDSNGSDDVKNAKRKDGS</sequence>
<evidence type="ECO:0000256" key="4">
    <source>
        <dbReference type="PIRSR" id="PIRSR623088-1"/>
    </source>
</evidence>
<keyword evidence="1 6" id="KW-0479">Metal-binding</keyword>
<feature type="active site" description="Proton donor" evidence="4">
    <location>
        <position position="254"/>
    </location>
</feature>
<evidence type="ECO:0000256" key="7">
    <source>
        <dbReference type="RuleBase" id="RU363067"/>
    </source>
</evidence>
<dbReference type="InterPro" id="IPR023088">
    <property type="entry name" value="PDEase"/>
</dbReference>
<gene>
    <name evidence="11" type="primary">20215383</name>
    <name evidence="10" type="ORF">HELRODRAFT_77130</name>
</gene>
<comment type="similarity">
    <text evidence="7">Belongs to the cyclic nucleotide phosphodiesterase family.</text>
</comment>
<feature type="binding site" evidence="6">
    <location>
        <position position="295"/>
    </location>
    <ligand>
        <name>Zn(2+)</name>
        <dbReference type="ChEBI" id="CHEBI:29105"/>
        <label>1</label>
    </ligand>
</feature>
<protein>
    <recommendedName>
        <fullName evidence="7">Phosphodiesterase</fullName>
        <ecNumber evidence="7">3.1.4.-</ecNumber>
    </recommendedName>
</protein>
<dbReference type="CTD" id="20215383"/>
<dbReference type="CDD" id="cd00077">
    <property type="entry name" value="HDc"/>
    <property type="match status" value="1"/>
</dbReference>
<dbReference type="AlphaFoldDB" id="T1G2T5"/>
<evidence type="ECO:0000256" key="6">
    <source>
        <dbReference type="PIRSR" id="PIRSR623088-3"/>
    </source>
</evidence>
<evidence type="ECO:0000256" key="3">
    <source>
        <dbReference type="ARBA" id="ARBA00023149"/>
    </source>
</evidence>
<dbReference type="InterPro" id="IPR002073">
    <property type="entry name" value="PDEase_catalytic_dom"/>
</dbReference>
<feature type="domain" description="PDEase" evidence="9">
    <location>
        <begin position="171"/>
        <end position="509"/>
    </location>
</feature>
<feature type="region of interest" description="Disordered" evidence="8">
    <location>
        <begin position="508"/>
        <end position="552"/>
    </location>
</feature>
<feature type="binding site" evidence="6">
    <location>
        <position position="295"/>
    </location>
    <ligand>
        <name>Zn(2+)</name>
        <dbReference type="ChEBI" id="CHEBI:29105"/>
        <label>2</label>
    </ligand>
</feature>
<dbReference type="KEGG" id="hro:HELRODRAFT_77130"/>
<keyword evidence="2 7" id="KW-0378">Hydrolase</keyword>
<feature type="compositionally biased region" description="Acidic residues" evidence="8">
    <location>
        <begin position="516"/>
        <end position="533"/>
    </location>
</feature>
<dbReference type="FunFam" id="1.10.1300.10:FF:000023">
    <property type="entry name" value="Phosphodiesterase"/>
    <property type="match status" value="1"/>
</dbReference>
<dbReference type="InParanoid" id="T1G2T5"/>
<dbReference type="GO" id="GO:0007165">
    <property type="term" value="P:signal transduction"/>
    <property type="evidence" value="ECO:0007669"/>
    <property type="project" value="InterPro"/>
</dbReference>
<evidence type="ECO:0000256" key="8">
    <source>
        <dbReference type="SAM" id="MobiDB-lite"/>
    </source>
</evidence>
<dbReference type="InterPro" id="IPR036971">
    <property type="entry name" value="PDEase_catalytic_dom_sf"/>
</dbReference>
<keyword evidence="3" id="KW-0114">cAMP</keyword>
<dbReference type="GeneID" id="20215383"/>
<keyword evidence="12" id="KW-1185">Reference proteome</keyword>
<feature type="binding site" evidence="5">
    <location>
        <position position="414"/>
    </location>
    <ligand>
        <name>AMP</name>
        <dbReference type="ChEBI" id="CHEBI:456215"/>
    </ligand>
</feature>
<evidence type="ECO:0000313" key="10">
    <source>
        <dbReference type="EMBL" id="ESO06780.1"/>
    </source>
</evidence>
<dbReference type="PROSITE" id="PS00126">
    <property type="entry name" value="PDEASE_I_1"/>
    <property type="match status" value="1"/>
</dbReference>
<dbReference type="Gene3D" id="1.10.1300.10">
    <property type="entry name" value="3'5'-cyclic nucleotide phosphodiesterase, catalytic domain"/>
    <property type="match status" value="1"/>
</dbReference>
<dbReference type="GO" id="GO:0046872">
    <property type="term" value="F:metal ion binding"/>
    <property type="evidence" value="ECO:0007669"/>
    <property type="project" value="UniProtKB-KW"/>
</dbReference>
<dbReference type="RefSeq" id="XP_009014876.1">
    <property type="nucleotide sequence ID" value="XM_009016628.1"/>
</dbReference>
<dbReference type="InterPro" id="IPR040844">
    <property type="entry name" value="PDE4_UCR"/>
</dbReference>
<dbReference type="PROSITE" id="PS51845">
    <property type="entry name" value="PDEASE_I_2"/>
    <property type="match status" value="1"/>
</dbReference>
<name>T1G2T5_HELRO</name>
<dbReference type="EMBL" id="AMQM01003683">
    <property type="status" value="NOT_ANNOTATED_CDS"/>
    <property type="molecule type" value="Genomic_DNA"/>
</dbReference>
<evidence type="ECO:0000256" key="2">
    <source>
        <dbReference type="ARBA" id="ARBA00022801"/>
    </source>
</evidence>
<accession>T1G2T5</accession>
<dbReference type="GO" id="GO:0141162">
    <property type="term" value="P:negative regulation of cAMP/PKA signal transduction"/>
    <property type="evidence" value="ECO:0000318"/>
    <property type="project" value="GO_Central"/>
</dbReference>
<dbReference type="HOGENOM" id="CLU_005940_7_3_1"/>
<reference evidence="11" key="3">
    <citation type="submission" date="2015-06" db="UniProtKB">
        <authorList>
            <consortium name="EnsemblMetazoa"/>
        </authorList>
    </citation>
    <scope>IDENTIFICATION</scope>
</reference>
<dbReference type="EMBL" id="KB096275">
    <property type="protein sequence ID" value="ESO06780.1"/>
    <property type="molecule type" value="Genomic_DNA"/>
</dbReference>
<evidence type="ECO:0000259" key="9">
    <source>
        <dbReference type="PROSITE" id="PS51845"/>
    </source>
</evidence>
<evidence type="ECO:0000256" key="5">
    <source>
        <dbReference type="PIRSR" id="PIRSR623088-2"/>
    </source>
</evidence>
<dbReference type="GO" id="GO:0047555">
    <property type="term" value="F:3',5'-cyclic-GMP phosphodiesterase activity"/>
    <property type="evidence" value="ECO:0000318"/>
    <property type="project" value="GO_Central"/>
</dbReference>
<dbReference type="InterPro" id="IPR023174">
    <property type="entry name" value="PDEase_CS"/>
</dbReference>
<feature type="binding site" evidence="6">
    <location>
        <position position="294"/>
    </location>
    <ligand>
        <name>Zn(2+)</name>
        <dbReference type="ChEBI" id="CHEBI:29105"/>
        <label>1</label>
    </ligand>
</feature>
<feature type="compositionally biased region" description="Basic and acidic residues" evidence="8">
    <location>
        <begin position="534"/>
        <end position="552"/>
    </location>
</feature>
<dbReference type="Pfam" id="PF00233">
    <property type="entry name" value="PDEase_I"/>
    <property type="match status" value="1"/>
</dbReference>
<feature type="binding site" evidence="6">
    <location>
        <position position="414"/>
    </location>
    <ligand>
        <name>Zn(2+)</name>
        <dbReference type="ChEBI" id="CHEBI:29105"/>
        <label>1</label>
    </ligand>
</feature>
<feature type="binding site" evidence="5">
    <location>
        <position position="465"/>
    </location>
    <ligand>
        <name>AMP</name>
        <dbReference type="ChEBI" id="CHEBI:456215"/>
    </ligand>
</feature>
<dbReference type="OrthoDB" id="189220at2759"/>
<evidence type="ECO:0000313" key="12">
    <source>
        <dbReference type="Proteomes" id="UP000015101"/>
    </source>
</evidence>
<dbReference type="PRINTS" id="PR00387">
    <property type="entry name" value="PDIESTERASE1"/>
</dbReference>
<dbReference type="SUPFAM" id="SSF109604">
    <property type="entry name" value="HD-domain/PDEase-like"/>
    <property type="match status" value="1"/>
</dbReference>
<feature type="binding site" evidence="5">
    <location>
        <position position="295"/>
    </location>
    <ligand>
        <name>AMP</name>
        <dbReference type="ChEBI" id="CHEBI:456215"/>
    </ligand>
</feature>
<dbReference type="GO" id="GO:0004115">
    <property type="term" value="F:3',5'-cyclic-AMP phosphodiesterase activity"/>
    <property type="evidence" value="ECO:0000318"/>
    <property type="project" value="GO_Central"/>
</dbReference>
<feature type="binding site" evidence="5">
    <location>
        <begin position="254"/>
        <end position="258"/>
    </location>
    <ligand>
        <name>AMP</name>
        <dbReference type="ChEBI" id="CHEBI:456215"/>
    </ligand>
</feature>
<dbReference type="EnsemblMetazoa" id="HelroT77130">
    <property type="protein sequence ID" value="HelroP77130"/>
    <property type="gene ID" value="HelroG77130"/>
</dbReference>
<dbReference type="EC" id="3.1.4.-" evidence="7"/>
<dbReference type="SMART" id="SM00471">
    <property type="entry name" value="HDc"/>
    <property type="match status" value="1"/>
</dbReference>
<feature type="binding site" evidence="6">
    <location>
        <position position="258"/>
    </location>
    <ligand>
        <name>Zn(2+)</name>
        <dbReference type="ChEBI" id="CHEBI:29105"/>
        <label>1</label>
    </ligand>
</feature>
<dbReference type="InterPro" id="IPR003607">
    <property type="entry name" value="HD/PDEase_dom"/>
</dbReference>
<organism evidence="11 12">
    <name type="scientific">Helobdella robusta</name>
    <name type="common">Californian leech</name>
    <dbReference type="NCBI Taxonomy" id="6412"/>
    <lineage>
        <taxon>Eukaryota</taxon>
        <taxon>Metazoa</taxon>
        <taxon>Spiralia</taxon>
        <taxon>Lophotrochozoa</taxon>
        <taxon>Annelida</taxon>
        <taxon>Clitellata</taxon>
        <taxon>Hirudinea</taxon>
        <taxon>Rhynchobdellida</taxon>
        <taxon>Glossiphoniidae</taxon>
        <taxon>Helobdella</taxon>
    </lineage>
</organism>
<dbReference type="eggNOG" id="KOG3689">
    <property type="taxonomic scope" value="Eukaryota"/>
</dbReference>
<dbReference type="PANTHER" id="PTHR11347">
    <property type="entry name" value="CYCLIC NUCLEOTIDE PHOSPHODIESTERASE"/>
    <property type="match status" value="1"/>
</dbReference>
<proteinExistence type="inferred from homology"/>
<dbReference type="STRING" id="6412.T1G2T5"/>
<evidence type="ECO:0000256" key="1">
    <source>
        <dbReference type="ARBA" id="ARBA00022723"/>
    </source>
</evidence>
<dbReference type="Proteomes" id="UP000015101">
    <property type="component" value="Unassembled WGS sequence"/>
</dbReference>
<reference evidence="10 12" key="2">
    <citation type="journal article" date="2013" name="Nature">
        <title>Insights into bilaterian evolution from three spiralian genomes.</title>
        <authorList>
            <person name="Simakov O."/>
            <person name="Marletaz F."/>
            <person name="Cho S.J."/>
            <person name="Edsinger-Gonzales E."/>
            <person name="Havlak P."/>
            <person name="Hellsten U."/>
            <person name="Kuo D.H."/>
            <person name="Larsson T."/>
            <person name="Lv J."/>
            <person name="Arendt D."/>
            <person name="Savage R."/>
            <person name="Osoegawa K."/>
            <person name="de Jong P."/>
            <person name="Grimwood J."/>
            <person name="Chapman J.A."/>
            <person name="Shapiro H."/>
            <person name="Aerts A."/>
            <person name="Otillar R.P."/>
            <person name="Terry A.Y."/>
            <person name="Boore J.L."/>
            <person name="Grigoriev I.V."/>
            <person name="Lindberg D.R."/>
            <person name="Seaver E.C."/>
            <person name="Weisblat D.A."/>
            <person name="Putnam N.H."/>
            <person name="Rokhsar D.S."/>
        </authorList>
    </citation>
    <scope>NUCLEOTIDE SEQUENCE</scope>
</reference>